<dbReference type="EMBL" id="DTAI01000009">
    <property type="protein sequence ID" value="HGN35965.1"/>
    <property type="molecule type" value="Genomic_DNA"/>
</dbReference>
<protein>
    <submittedName>
        <fullName evidence="2">DUF4910 domain-containing protein</fullName>
    </submittedName>
</protein>
<dbReference type="Gene3D" id="3.40.630.10">
    <property type="entry name" value="Zn peptidases"/>
    <property type="match status" value="1"/>
</dbReference>
<reference evidence="2" key="1">
    <citation type="journal article" date="2020" name="mSystems">
        <title>Genome- and Community-Level Interaction Insights into Carbon Utilization and Element Cycling Functions of Hydrothermarchaeota in Hydrothermal Sediment.</title>
        <authorList>
            <person name="Zhou Z."/>
            <person name="Liu Y."/>
            <person name="Xu W."/>
            <person name="Pan J."/>
            <person name="Luo Z.H."/>
            <person name="Li M."/>
        </authorList>
    </citation>
    <scope>NUCLEOTIDE SEQUENCE [LARGE SCALE GENOMIC DNA]</scope>
    <source>
        <strain evidence="2">SpSt-618</strain>
    </source>
</reference>
<dbReference type="InterPro" id="IPR007484">
    <property type="entry name" value="Peptidase_M28"/>
</dbReference>
<name>A0A7J3I5V9_9CREN</name>
<comment type="caution">
    <text evidence="2">The sequence shown here is derived from an EMBL/GenBank/DDBJ whole genome shotgun (WGS) entry which is preliminary data.</text>
</comment>
<feature type="domain" description="Peptidase M28" evidence="1">
    <location>
        <begin position="228"/>
        <end position="428"/>
    </location>
</feature>
<dbReference type="Pfam" id="PF04389">
    <property type="entry name" value="Peptidase_M28"/>
    <property type="match status" value="1"/>
</dbReference>
<dbReference type="SUPFAM" id="SSF53187">
    <property type="entry name" value="Zn-dependent exopeptidases"/>
    <property type="match status" value="1"/>
</dbReference>
<dbReference type="InterPro" id="IPR046450">
    <property type="entry name" value="PA_dom_sf"/>
</dbReference>
<gene>
    <name evidence="2" type="ORF">ENT87_00210</name>
</gene>
<dbReference type="SUPFAM" id="SSF52025">
    <property type="entry name" value="PA domain"/>
    <property type="match status" value="1"/>
</dbReference>
<evidence type="ECO:0000259" key="1">
    <source>
        <dbReference type="Pfam" id="PF04389"/>
    </source>
</evidence>
<organism evidence="2">
    <name type="scientific">Ignisphaera aggregans</name>
    <dbReference type="NCBI Taxonomy" id="334771"/>
    <lineage>
        <taxon>Archaea</taxon>
        <taxon>Thermoproteota</taxon>
        <taxon>Thermoprotei</taxon>
        <taxon>Desulfurococcales</taxon>
        <taxon>Desulfurococcaceae</taxon>
        <taxon>Ignisphaera</taxon>
    </lineage>
</organism>
<accession>A0A7J3I5V9</accession>
<dbReference type="Gene3D" id="3.50.30.30">
    <property type="match status" value="1"/>
</dbReference>
<dbReference type="AlphaFoldDB" id="A0A7J3I5V9"/>
<proteinExistence type="predicted"/>
<evidence type="ECO:0000313" key="2">
    <source>
        <dbReference type="EMBL" id="HGN35965.1"/>
    </source>
</evidence>
<sequence length="586" mass="66901">MTKNILTTLSEFFSEQELIEIISTLMKFHRIQGSRDLEKASEYIRSELEALREFDVKLYTYEYSTWYELHPPVIGWNLNECFVELVKPSRKILTSHLQTKLCAVAHTPPGDVEGEVVYVGEGTRLAHYRDKNVGDKIVLAHGNPYLVYRVASQLGVKGFLFFKTGVYEDAVPYLSLFLTPEEAMAAKIPAATISRRHAHSIVSMLERGLKPIVRIVIDAEYFRDAKINVIEATLGEGRDELHAFAHYCHPAGTINDNISGSATLLELAKSFDRALYRGRMAAPKSMKIVFVWFPEYYGSLPYLLHKTSHQSSRIVFGVNLDMIGEKQEITGSTINIIRPPLFMNTTEYEGILIKYLIESLSINRSFSNMVKIVSYRLDVNSYDGGSDHDIYLQFSIPSIMINQWPDIYYHTNLDSVDKLDPILAKRIGVGIGSALYAISSDCLDREVVEMINNAYREYISGYTKLKFDIETLKRLKSMESPTGKEVQKGSIKYRYIGGKGVLTLRTILRLCKSIQNLEDILELLEKQPIQFLFTHYIPLLLMHRSLGIDEIKYYITLEYGIDIDEATIGNMINRLNQFKLIEEVTI</sequence>